<comment type="caution">
    <text evidence="2">The sequence shown here is derived from an EMBL/GenBank/DDBJ whole genome shotgun (WGS) entry which is preliminary data.</text>
</comment>
<dbReference type="Pfam" id="PF01344">
    <property type="entry name" value="Kelch_1"/>
    <property type="match status" value="1"/>
</dbReference>
<dbReference type="AlphaFoldDB" id="A0A8S1KND4"/>
<sequence>MNRRQKTENENLKIKRALMRKQINQYHRIDTEFEIDDRLGQNSLCVKNEEFDVEDSIQYDQQIWERLDKQVQSSPNQRNSCSWVIFQDCLYIFGGFTFNGRLDDVHRYSFNQNQRQRLNTTGSKPSARENNGAIEYKGQMYIFGGCDGSLWLNDFYSLNLNTLNWNKIEPTGQCPSERFGIACGSYQIKMLIFGGCDGNHYLNDAYVFDFEEKVWNKLQLIGDIPSTRSCPSFSVLNNQIYIFGGFDGVNRLNDFYKINIFTGKVKRISQHGTIPCPRYFHASEIYQNKLLLFGGFNGLERQNDLYEFDFGIKTWKKLEVNESPKGRSSMVFQIYNDSLYIFGGMMEMNFQMIFINQSSFLQDFHTLINNPLMSDVIFQVEDHQIYANKCILGARSQNFQTLFFQEFRDKEQMYLEINECVTIKHLWICSYISILISQISLLINYYQPKL</sequence>
<dbReference type="PANTHER" id="PTHR23244">
    <property type="entry name" value="KELCH REPEAT DOMAIN"/>
    <property type="match status" value="1"/>
</dbReference>
<feature type="domain" description="BTB" evidence="1">
    <location>
        <begin position="374"/>
        <end position="450"/>
    </location>
</feature>
<gene>
    <name evidence="2" type="ORF">PSON_ATCC_30995.1.T0080333</name>
</gene>
<organism evidence="2 3">
    <name type="scientific">Paramecium sonneborni</name>
    <dbReference type="NCBI Taxonomy" id="65129"/>
    <lineage>
        <taxon>Eukaryota</taxon>
        <taxon>Sar</taxon>
        <taxon>Alveolata</taxon>
        <taxon>Ciliophora</taxon>
        <taxon>Intramacronucleata</taxon>
        <taxon>Oligohymenophorea</taxon>
        <taxon>Peniculida</taxon>
        <taxon>Parameciidae</taxon>
        <taxon>Paramecium</taxon>
    </lineage>
</organism>
<reference evidence="2" key="1">
    <citation type="submission" date="2021-01" db="EMBL/GenBank/DDBJ databases">
        <authorList>
            <consortium name="Genoscope - CEA"/>
            <person name="William W."/>
        </authorList>
    </citation>
    <scope>NUCLEOTIDE SEQUENCE</scope>
</reference>
<evidence type="ECO:0000259" key="1">
    <source>
        <dbReference type="PROSITE" id="PS50097"/>
    </source>
</evidence>
<proteinExistence type="predicted"/>
<dbReference type="OrthoDB" id="10251809at2759"/>
<dbReference type="InterPro" id="IPR006652">
    <property type="entry name" value="Kelch_1"/>
</dbReference>
<evidence type="ECO:0000313" key="3">
    <source>
        <dbReference type="Proteomes" id="UP000692954"/>
    </source>
</evidence>
<dbReference type="Pfam" id="PF00651">
    <property type="entry name" value="BTB"/>
    <property type="match status" value="1"/>
</dbReference>
<dbReference type="InterPro" id="IPR000210">
    <property type="entry name" value="BTB/POZ_dom"/>
</dbReference>
<dbReference type="Pfam" id="PF24681">
    <property type="entry name" value="Kelch_KLHDC2_KLHL20_DRC7"/>
    <property type="match status" value="1"/>
</dbReference>
<name>A0A8S1KND4_9CILI</name>
<dbReference type="Proteomes" id="UP000692954">
    <property type="component" value="Unassembled WGS sequence"/>
</dbReference>
<evidence type="ECO:0000313" key="2">
    <source>
        <dbReference type="EMBL" id="CAD8054512.1"/>
    </source>
</evidence>
<accession>A0A8S1KND4</accession>
<keyword evidence="3" id="KW-1185">Reference proteome</keyword>
<dbReference type="PANTHER" id="PTHR23244:SF488">
    <property type="entry name" value="BTB DOMAIN-CONTAINING PROTEIN"/>
    <property type="match status" value="1"/>
</dbReference>
<protein>
    <recommendedName>
        <fullName evidence="1">BTB domain-containing protein</fullName>
    </recommendedName>
</protein>
<dbReference type="EMBL" id="CAJJDN010000008">
    <property type="protein sequence ID" value="CAD8054512.1"/>
    <property type="molecule type" value="Genomic_DNA"/>
</dbReference>
<dbReference type="SMART" id="SM00612">
    <property type="entry name" value="Kelch"/>
    <property type="match status" value="5"/>
</dbReference>
<dbReference type="PROSITE" id="PS50097">
    <property type="entry name" value="BTB"/>
    <property type="match status" value="1"/>
</dbReference>